<dbReference type="EMBL" id="DXIQ01000099">
    <property type="protein sequence ID" value="HIV40111.1"/>
    <property type="molecule type" value="Genomic_DNA"/>
</dbReference>
<dbReference type="GO" id="GO:0051539">
    <property type="term" value="F:4 iron, 4 sulfur cluster binding"/>
    <property type="evidence" value="ECO:0007669"/>
    <property type="project" value="UniProtKB-KW"/>
</dbReference>
<keyword evidence="2" id="KW-0004">4Fe-4S</keyword>
<feature type="domain" description="Biotin and thiamin synthesis-associated" evidence="3">
    <location>
        <begin position="1"/>
        <end position="77"/>
    </location>
</feature>
<accession>A0A9D1THJ7</accession>
<evidence type="ECO:0000313" key="4">
    <source>
        <dbReference type="EMBL" id="HIV40111.1"/>
    </source>
</evidence>
<keyword evidence="2" id="KW-0408">Iron</keyword>
<gene>
    <name evidence="4" type="ORF">H9747_14150</name>
</gene>
<comment type="caution">
    <text evidence="4">The sequence shown here is derived from an EMBL/GenBank/DDBJ whole genome shotgun (WGS) entry which is preliminary data.</text>
</comment>
<name>A0A9D1THJ7_9FIRM</name>
<dbReference type="Gene3D" id="3.20.20.70">
    <property type="entry name" value="Aldolase class I"/>
    <property type="match status" value="1"/>
</dbReference>
<dbReference type="InterPro" id="IPR010722">
    <property type="entry name" value="BATS_dom"/>
</dbReference>
<feature type="non-terminal residue" evidence="4">
    <location>
        <position position="1"/>
    </location>
</feature>
<reference evidence="4" key="1">
    <citation type="journal article" date="2021" name="PeerJ">
        <title>Extensive microbial diversity within the chicken gut microbiome revealed by metagenomics and culture.</title>
        <authorList>
            <person name="Gilroy R."/>
            <person name="Ravi A."/>
            <person name="Getino M."/>
            <person name="Pursley I."/>
            <person name="Horton D.L."/>
            <person name="Alikhan N.F."/>
            <person name="Baker D."/>
            <person name="Gharbi K."/>
            <person name="Hall N."/>
            <person name="Watson M."/>
            <person name="Adriaenssens E.M."/>
            <person name="Foster-Nyarko E."/>
            <person name="Jarju S."/>
            <person name="Secka A."/>
            <person name="Antonio M."/>
            <person name="Oren A."/>
            <person name="Chaudhuri R.R."/>
            <person name="La Ragione R."/>
            <person name="Hildebrand F."/>
            <person name="Pallen M.J."/>
        </authorList>
    </citation>
    <scope>NUCLEOTIDE SEQUENCE</scope>
    <source>
        <strain evidence="4">CHK195-9823</strain>
    </source>
</reference>
<evidence type="ECO:0000256" key="1">
    <source>
        <dbReference type="ARBA" id="ARBA00001966"/>
    </source>
</evidence>
<comment type="cofactor">
    <cofactor evidence="1">
        <name>[4Fe-4S] cluster</name>
        <dbReference type="ChEBI" id="CHEBI:49883"/>
    </cofactor>
</comment>
<dbReference type="PANTHER" id="PTHR43583">
    <property type="entry name" value="2-IMINOACETATE SYNTHASE"/>
    <property type="match status" value="1"/>
</dbReference>
<organism evidence="4 5">
    <name type="scientific">Candidatus Blautia stercorigallinarum</name>
    <dbReference type="NCBI Taxonomy" id="2838501"/>
    <lineage>
        <taxon>Bacteria</taxon>
        <taxon>Bacillati</taxon>
        <taxon>Bacillota</taxon>
        <taxon>Clostridia</taxon>
        <taxon>Lachnospirales</taxon>
        <taxon>Lachnospiraceae</taxon>
        <taxon>Blautia</taxon>
    </lineage>
</organism>
<evidence type="ECO:0000313" key="5">
    <source>
        <dbReference type="Proteomes" id="UP000886814"/>
    </source>
</evidence>
<dbReference type="SMART" id="SM00876">
    <property type="entry name" value="BATS"/>
    <property type="match status" value="1"/>
</dbReference>
<dbReference type="InterPro" id="IPR034428">
    <property type="entry name" value="ThiH/NoCL/HydG-like"/>
</dbReference>
<dbReference type="PANTHER" id="PTHR43583:SF1">
    <property type="entry name" value="2-IMINOACETATE SYNTHASE"/>
    <property type="match status" value="1"/>
</dbReference>
<reference evidence="4" key="2">
    <citation type="submission" date="2021-04" db="EMBL/GenBank/DDBJ databases">
        <authorList>
            <person name="Gilroy R."/>
        </authorList>
    </citation>
    <scope>NUCLEOTIDE SEQUENCE</scope>
    <source>
        <strain evidence="4">CHK195-9823</strain>
    </source>
</reference>
<protein>
    <submittedName>
        <fullName evidence="4">2-iminoacetate synthase ThiH</fullName>
    </submittedName>
</protein>
<dbReference type="InterPro" id="IPR013785">
    <property type="entry name" value="Aldolase_TIM"/>
</dbReference>
<evidence type="ECO:0000259" key="3">
    <source>
        <dbReference type="SMART" id="SM00876"/>
    </source>
</evidence>
<proteinExistence type="predicted"/>
<evidence type="ECO:0000256" key="2">
    <source>
        <dbReference type="ARBA" id="ARBA00022485"/>
    </source>
</evidence>
<dbReference type="AlphaFoldDB" id="A0A9D1THJ7"/>
<sequence>YRLFMPFAGITISTRECARVRDNLVKIAATKISAGVSTGIGEHVEELEDKGDAQFEISDGRSVQEVYDSLLGENLQPVMAEYVYV</sequence>
<keyword evidence="2" id="KW-0479">Metal-binding</keyword>
<keyword evidence="2" id="KW-0411">Iron-sulfur</keyword>
<dbReference type="Pfam" id="PF06968">
    <property type="entry name" value="BATS"/>
    <property type="match status" value="1"/>
</dbReference>
<dbReference type="Proteomes" id="UP000886814">
    <property type="component" value="Unassembled WGS sequence"/>
</dbReference>